<dbReference type="AlphaFoldDB" id="A0A2T4PXK5"/>
<dbReference type="Pfam" id="PF04993">
    <property type="entry name" value="TfoX_N"/>
    <property type="match status" value="1"/>
</dbReference>
<dbReference type="EMBL" id="PZEV01000063">
    <property type="protein sequence ID" value="PTI49539.1"/>
    <property type="molecule type" value="Genomic_DNA"/>
</dbReference>
<accession>A0A2T4PXK5</accession>
<reference evidence="2 3" key="1">
    <citation type="journal article" date="2016" name="Front. Microbiol.">
        <title>Comprehensive Phylogenetic Analysis of Bovine Non-aureus Staphylococci Species Based on Whole-Genome Sequencing.</title>
        <authorList>
            <person name="Naushad S."/>
            <person name="Barkema H.W."/>
            <person name="Luby C."/>
            <person name="Condas L.A."/>
            <person name="Nobrega D.B."/>
            <person name="Carson D.A."/>
            <person name="De Buck J."/>
        </authorList>
    </citation>
    <scope>NUCLEOTIDE SEQUENCE [LARGE SCALE GENOMIC DNA]</scope>
    <source>
        <strain evidence="2 3">SNUC 2993</strain>
    </source>
</reference>
<dbReference type="STRING" id="1194526.A284_08930"/>
<feature type="domain" description="TfoX N-terminal" evidence="1">
    <location>
        <begin position="18"/>
        <end position="81"/>
    </location>
</feature>
<evidence type="ECO:0000313" key="2">
    <source>
        <dbReference type="EMBL" id="PTI49539.1"/>
    </source>
</evidence>
<sequence>MATSENILNRFMQYMNEDHITTRKMMGEYIIYYDKCVVGGLYDNRLLIKTTPSSSEILNDCGLVVPYPNAKPMIHYLNIEDSETILKVLQQVKNDLN</sequence>
<evidence type="ECO:0000259" key="1">
    <source>
        <dbReference type="Pfam" id="PF04993"/>
    </source>
</evidence>
<dbReference type="InterPro" id="IPR007076">
    <property type="entry name" value="TfoX_N"/>
</dbReference>
<comment type="caution">
    <text evidence="2">The sequence shown here is derived from an EMBL/GenBank/DDBJ whole genome shotgun (WGS) entry which is preliminary data.</text>
</comment>
<evidence type="ECO:0000313" key="3">
    <source>
        <dbReference type="Proteomes" id="UP000240717"/>
    </source>
</evidence>
<dbReference type="Gene3D" id="3.30.1460.30">
    <property type="entry name" value="YgaC/TfoX-N like chaperone"/>
    <property type="match status" value="1"/>
</dbReference>
<protein>
    <submittedName>
        <fullName evidence="2">Transcriptional regulator</fullName>
    </submittedName>
</protein>
<organism evidence="2 3">
    <name type="scientific">Staphylococcus warneri</name>
    <dbReference type="NCBI Taxonomy" id="1292"/>
    <lineage>
        <taxon>Bacteria</taxon>
        <taxon>Bacillati</taxon>
        <taxon>Bacillota</taxon>
        <taxon>Bacilli</taxon>
        <taxon>Bacillales</taxon>
        <taxon>Staphylococcaceae</taxon>
        <taxon>Staphylococcus</taxon>
    </lineage>
</organism>
<name>A0A2T4PXK5_STAWA</name>
<proteinExistence type="predicted"/>
<dbReference type="Proteomes" id="UP000240717">
    <property type="component" value="Unassembled WGS sequence"/>
</dbReference>
<dbReference type="SUPFAM" id="SSF159894">
    <property type="entry name" value="YgaC/TfoX-N like"/>
    <property type="match status" value="1"/>
</dbReference>
<gene>
    <name evidence="2" type="ORF">BU085_11870</name>
</gene>
<dbReference type="RefSeq" id="WP_002450803.1">
    <property type="nucleotide sequence ID" value="NZ_CP054017.1"/>
</dbReference>